<dbReference type="EMBL" id="CAJJDM010000095">
    <property type="protein sequence ID" value="CAD8093024.1"/>
    <property type="molecule type" value="Genomic_DNA"/>
</dbReference>
<reference evidence="4" key="1">
    <citation type="submission" date="2021-01" db="EMBL/GenBank/DDBJ databases">
        <authorList>
            <consortium name="Genoscope - CEA"/>
            <person name="William W."/>
        </authorList>
    </citation>
    <scope>NUCLEOTIDE SEQUENCE</scope>
</reference>
<feature type="region of interest" description="Disordered" evidence="1">
    <location>
        <begin position="278"/>
        <end position="341"/>
    </location>
</feature>
<dbReference type="PROSITE" id="PS50054">
    <property type="entry name" value="TYR_PHOSPHATASE_DUAL"/>
    <property type="match status" value="1"/>
</dbReference>
<comment type="caution">
    <text evidence="4">The sequence shown here is derived from an EMBL/GenBank/DDBJ whole genome shotgun (WGS) entry which is preliminary data.</text>
</comment>
<evidence type="ECO:0008006" key="6">
    <source>
        <dbReference type="Google" id="ProtNLM"/>
    </source>
</evidence>
<evidence type="ECO:0000259" key="2">
    <source>
        <dbReference type="PROSITE" id="PS50054"/>
    </source>
</evidence>
<dbReference type="Proteomes" id="UP000688137">
    <property type="component" value="Unassembled WGS sequence"/>
</dbReference>
<dbReference type="PANTHER" id="PTHR46653">
    <property type="entry name" value="SPECIFICITY PROTEIN PHOSPHATASE, PUTATIVE-RELATED"/>
    <property type="match status" value="1"/>
</dbReference>
<dbReference type="InterPro" id="IPR000387">
    <property type="entry name" value="Tyr_Pase_dom"/>
</dbReference>
<dbReference type="SMART" id="SM00195">
    <property type="entry name" value="DSPc"/>
    <property type="match status" value="1"/>
</dbReference>
<feature type="domain" description="Tyrosine specific protein phosphatases" evidence="3">
    <location>
        <begin position="72"/>
        <end position="141"/>
    </location>
</feature>
<dbReference type="Pfam" id="PF00782">
    <property type="entry name" value="DSPc"/>
    <property type="match status" value="1"/>
</dbReference>
<feature type="compositionally biased region" description="Basic and acidic residues" evidence="1">
    <location>
        <begin position="292"/>
        <end position="308"/>
    </location>
</feature>
<evidence type="ECO:0000256" key="1">
    <source>
        <dbReference type="SAM" id="MobiDB-lite"/>
    </source>
</evidence>
<dbReference type="AlphaFoldDB" id="A0A8S1NZK7"/>
<accession>A0A8S1NZK7</accession>
<evidence type="ECO:0000313" key="4">
    <source>
        <dbReference type="EMBL" id="CAD8093024.1"/>
    </source>
</evidence>
<protein>
    <recommendedName>
        <fullName evidence="6">Tyrosine-protein phosphatase domain-containing protein</fullName>
    </recommendedName>
</protein>
<dbReference type="InterPro" id="IPR000340">
    <property type="entry name" value="Dual-sp_phosphatase_cat-dom"/>
</dbReference>
<sequence>MIIGAIKIKDGLFIGDEFASKVLLFNQLLKDLEFVIQNKVTAKQLPCVFENYGISYLKFNWQENEQQVLFQNENVNEIYQFIEQAHLNGESVLVHSVRGQSRSCCALAAFFMKKYKWKLYKTLEFLNTRRPDLEIRARFYHQLTQLESKLSKKGEGGLSSSWQPHEEVDLPLDEDEKLLRNTFQNSKSSNVDSCWLDRRLFNQYLNENRPKTISWADQTLVKKSQKKMKQNTTKPTVKLNNQNNINGNVYHVTVNNYVTLKEEQEKCITSLNSRDSAQMSLIKPSSGTIKRQQNDSLKKHQEQKEKLQGKSQSMKQQKRDLSERPRSAYAQPELQPMPNLPKPTIGLAYRQYSPLVKGNAIPKANQLIATIKNKGWRYPSPGQIKNDESIIQSIINSKPVWK</sequence>
<organism evidence="4 5">
    <name type="scientific">Paramecium primaurelia</name>
    <dbReference type="NCBI Taxonomy" id="5886"/>
    <lineage>
        <taxon>Eukaryota</taxon>
        <taxon>Sar</taxon>
        <taxon>Alveolata</taxon>
        <taxon>Ciliophora</taxon>
        <taxon>Intramacronucleata</taxon>
        <taxon>Oligohymenophorea</taxon>
        <taxon>Peniculida</taxon>
        <taxon>Parameciidae</taxon>
        <taxon>Paramecium</taxon>
    </lineage>
</organism>
<dbReference type="PROSITE" id="PS50056">
    <property type="entry name" value="TYR_PHOSPHATASE_2"/>
    <property type="match status" value="1"/>
</dbReference>
<feature type="compositionally biased region" description="Polar residues" evidence="1">
    <location>
        <begin position="278"/>
        <end position="291"/>
    </location>
</feature>
<feature type="compositionally biased region" description="Basic and acidic residues" evidence="1">
    <location>
        <begin position="317"/>
        <end position="326"/>
    </location>
</feature>
<feature type="domain" description="Tyrosine-protein phosphatase" evidence="2">
    <location>
        <begin position="4"/>
        <end position="152"/>
    </location>
</feature>
<proteinExistence type="predicted"/>
<evidence type="ECO:0000259" key="3">
    <source>
        <dbReference type="PROSITE" id="PS50056"/>
    </source>
</evidence>
<dbReference type="CDD" id="cd14498">
    <property type="entry name" value="DSP"/>
    <property type="match status" value="1"/>
</dbReference>
<keyword evidence="5" id="KW-1185">Reference proteome</keyword>
<evidence type="ECO:0000313" key="5">
    <source>
        <dbReference type="Proteomes" id="UP000688137"/>
    </source>
</evidence>
<gene>
    <name evidence="4" type="ORF">PPRIM_AZ9-3.1.T0920082</name>
</gene>
<dbReference type="PANTHER" id="PTHR46653:SF1">
    <property type="entry name" value="SPECIFICITY PROTEIN PHOSPHATASE, PUTATIVE-RELATED"/>
    <property type="match status" value="1"/>
</dbReference>
<name>A0A8S1NZK7_PARPR</name>
<dbReference type="InterPro" id="IPR020422">
    <property type="entry name" value="TYR_PHOSPHATASE_DUAL_dom"/>
</dbReference>